<dbReference type="Proteomes" id="UP000321436">
    <property type="component" value="Unassembled WGS sequence"/>
</dbReference>
<sequence length="58" mass="6715">MKTSNQQNKQPKQGMAHTPRPEIRDNLDSRKNEEQDGKGDDTTHNKKVLKNDKLKKKS</sequence>
<gene>
    <name evidence="2" type="ORF">CCY01nite_33770</name>
</gene>
<feature type="compositionally biased region" description="Polar residues" evidence="1">
    <location>
        <begin position="1"/>
        <end position="11"/>
    </location>
</feature>
<organism evidence="2 3">
    <name type="scientific">Chitinophaga cymbidii</name>
    <dbReference type="NCBI Taxonomy" id="1096750"/>
    <lineage>
        <taxon>Bacteria</taxon>
        <taxon>Pseudomonadati</taxon>
        <taxon>Bacteroidota</taxon>
        <taxon>Chitinophagia</taxon>
        <taxon>Chitinophagales</taxon>
        <taxon>Chitinophagaceae</taxon>
        <taxon>Chitinophaga</taxon>
    </lineage>
</organism>
<evidence type="ECO:0000313" key="3">
    <source>
        <dbReference type="Proteomes" id="UP000321436"/>
    </source>
</evidence>
<feature type="compositionally biased region" description="Basic and acidic residues" evidence="1">
    <location>
        <begin position="19"/>
        <end position="52"/>
    </location>
</feature>
<dbReference type="RefSeq" id="WP_186831143.1">
    <property type="nucleotide sequence ID" value="NZ_BKAU01000004.1"/>
</dbReference>
<proteinExistence type="predicted"/>
<evidence type="ECO:0000256" key="1">
    <source>
        <dbReference type="SAM" id="MobiDB-lite"/>
    </source>
</evidence>
<dbReference type="AlphaFoldDB" id="A0A512RN40"/>
<reference evidence="2 3" key="1">
    <citation type="submission" date="2019-07" db="EMBL/GenBank/DDBJ databases">
        <title>Whole genome shotgun sequence of Chitinophaga cymbidii NBRC 109752.</title>
        <authorList>
            <person name="Hosoyama A."/>
            <person name="Uohara A."/>
            <person name="Ohji S."/>
            <person name="Ichikawa N."/>
        </authorList>
    </citation>
    <scope>NUCLEOTIDE SEQUENCE [LARGE SCALE GENOMIC DNA]</scope>
    <source>
        <strain evidence="2 3">NBRC 109752</strain>
    </source>
</reference>
<comment type="caution">
    <text evidence="2">The sequence shown here is derived from an EMBL/GenBank/DDBJ whole genome shotgun (WGS) entry which is preliminary data.</text>
</comment>
<name>A0A512RN40_9BACT</name>
<keyword evidence="3" id="KW-1185">Reference proteome</keyword>
<feature type="region of interest" description="Disordered" evidence="1">
    <location>
        <begin position="1"/>
        <end position="58"/>
    </location>
</feature>
<accession>A0A512RN40</accession>
<protein>
    <submittedName>
        <fullName evidence="2">Uncharacterized protein</fullName>
    </submittedName>
</protein>
<dbReference type="EMBL" id="BKAU01000004">
    <property type="protein sequence ID" value="GEP97117.1"/>
    <property type="molecule type" value="Genomic_DNA"/>
</dbReference>
<evidence type="ECO:0000313" key="2">
    <source>
        <dbReference type="EMBL" id="GEP97117.1"/>
    </source>
</evidence>